<name>A0A6H9YEC2_9ACTN</name>
<organism evidence="3 4">
    <name type="scientific">Actinomadura rudentiformis</name>
    <dbReference type="NCBI Taxonomy" id="359158"/>
    <lineage>
        <taxon>Bacteria</taxon>
        <taxon>Bacillati</taxon>
        <taxon>Actinomycetota</taxon>
        <taxon>Actinomycetes</taxon>
        <taxon>Streptosporangiales</taxon>
        <taxon>Thermomonosporaceae</taxon>
        <taxon>Actinomadura</taxon>
    </lineage>
</organism>
<evidence type="ECO:0000256" key="1">
    <source>
        <dbReference type="SAM" id="MobiDB-lite"/>
    </source>
</evidence>
<dbReference type="EMBL" id="WBMT01000018">
    <property type="protein sequence ID" value="KAB2343681.1"/>
    <property type="molecule type" value="Genomic_DNA"/>
</dbReference>
<evidence type="ECO:0000259" key="2">
    <source>
        <dbReference type="Pfam" id="PF19054"/>
    </source>
</evidence>
<dbReference type="RefSeq" id="WP_151565905.1">
    <property type="nucleotide sequence ID" value="NZ_WBMT01000018.1"/>
</dbReference>
<dbReference type="Pfam" id="PF19054">
    <property type="entry name" value="DUF5753"/>
    <property type="match status" value="1"/>
</dbReference>
<feature type="region of interest" description="Disordered" evidence="1">
    <location>
        <begin position="113"/>
        <end position="150"/>
    </location>
</feature>
<feature type="region of interest" description="Disordered" evidence="1">
    <location>
        <begin position="166"/>
        <end position="187"/>
    </location>
</feature>
<gene>
    <name evidence="3" type="ORF">F8566_33690</name>
</gene>
<accession>A0A6H9YEC2</accession>
<dbReference type="OrthoDB" id="3461168at2"/>
<evidence type="ECO:0000313" key="3">
    <source>
        <dbReference type="EMBL" id="KAB2343681.1"/>
    </source>
</evidence>
<dbReference type="AlphaFoldDB" id="A0A6H9YEC2"/>
<keyword evidence="4" id="KW-1185">Reference proteome</keyword>
<evidence type="ECO:0000313" key="4">
    <source>
        <dbReference type="Proteomes" id="UP000468735"/>
    </source>
</evidence>
<reference evidence="3 4" key="1">
    <citation type="submission" date="2019-09" db="EMBL/GenBank/DDBJ databases">
        <title>Actinomadura physcomitrii sp. nov., a novel actinomycete isolated from moss [Physcomitrium sphaericum (Ludw) Fuernr].</title>
        <authorList>
            <person name="Zhuang X."/>
            <person name="Liu C."/>
        </authorList>
    </citation>
    <scope>NUCLEOTIDE SEQUENCE [LARGE SCALE GENOMIC DNA]</scope>
    <source>
        <strain evidence="3 4">HMC1</strain>
    </source>
</reference>
<proteinExistence type="predicted"/>
<dbReference type="Proteomes" id="UP000468735">
    <property type="component" value="Unassembled WGS sequence"/>
</dbReference>
<comment type="caution">
    <text evidence="3">The sequence shown here is derived from an EMBL/GenBank/DDBJ whole genome shotgun (WGS) entry which is preliminary data.</text>
</comment>
<dbReference type="InterPro" id="IPR043917">
    <property type="entry name" value="DUF5753"/>
</dbReference>
<protein>
    <recommendedName>
        <fullName evidence="2">DUF5753 domain-containing protein</fullName>
    </recommendedName>
</protein>
<sequence length="398" mass="45045">MTGEDRARRYAPLIRLLVRNRRIADNPSYATIERTSIRLTESHAVVCGVAVQVVPSSSANDLLRRERGRRSLKWDLVASLWAVLYWIARDDQLDVGAMHSLEELRRLFDEAADQPGATAHGPSRTIRTASRGAVADGEAPAGKGSATRLDVSVPADAALSHGMAEMTPVAHRQQHQRQQATGRLLDETRQRRSSAWWNDHDDIVPESWGPYLTLEQELSDIRAYAPRWFPALLQTSDYARHAIRADMPGIDGITLERLVGLRMRRQQLLRRSDPPSYWAIVNQRVLQETSTPAHVMRPQLKHLITLASFHHIRVQFVADDAAEQIIPPIPMAIMRFAEPACSDMVYMEHEMRGTYHWKPSDISHFHICHSHLVVKALEPDETVGMLLEVLDRLQPGNH</sequence>
<feature type="domain" description="DUF5753" evidence="2">
    <location>
        <begin position="211"/>
        <end position="387"/>
    </location>
</feature>